<evidence type="ECO:0000256" key="1">
    <source>
        <dbReference type="PROSITE-ProRule" id="PRU00339"/>
    </source>
</evidence>
<keyword evidence="1" id="KW-0802">TPR repeat</keyword>
<evidence type="ECO:0000313" key="2">
    <source>
        <dbReference type="EMBL" id="KAD5803624.1"/>
    </source>
</evidence>
<evidence type="ECO:0000313" key="3">
    <source>
        <dbReference type="Proteomes" id="UP000326396"/>
    </source>
</evidence>
<dbReference type="SUPFAM" id="SSF48452">
    <property type="entry name" value="TPR-like"/>
    <property type="match status" value="1"/>
</dbReference>
<dbReference type="Proteomes" id="UP000326396">
    <property type="component" value="Linkage Group LG15"/>
</dbReference>
<dbReference type="PANTHER" id="PTHR26312">
    <property type="entry name" value="TETRATRICOPEPTIDE REPEAT PROTEIN 5"/>
    <property type="match status" value="1"/>
</dbReference>
<dbReference type="InterPro" id="IPR019734">
    <property type="entry name" value="TPR_rpt"/>
</dbReference>
<name>A0A5N6P2Z4_9ASTR</name>
<reference evidence="2 3" key="1">
    <citation type="submission" date="2019-05" db="EMBL/GenBank/DDBJ databases">
        <title>Mikania micrantha, genome provides insights into the molecular mechanism of rapid growth.</title>
        <authorList>
            <person name="Liu B."/>
        </authorList>
    </citation>
    <scope>NUCLEOTIDE SEQUENCE [LARGE SCALE GENOMIC DNA]</scope>
    <source>
        <strain evidence="2">NLD-2019</strain>
        <tissue evidence="2">Leaf</tissue>
    </source>
</reference>
<gene>
    <name evidence="2" type="ORF">E3N88_14984</name>
</gene>
<organism evidence="2 3">
    <name type="scientific">Mikania micrantha</name>
    <name type="common">bitter vine</name>
    <dbReference type="NCBI Taxonomy" id="192012"/>
    <lineage>
        <taxon>Eukaryota</taxon>
        <taxon>Viridiplantae</taxon>
        <taxon>Streptophyta</taxon>
        <taxon>Embryophyta</taxon>
        <taxon>Tracheophyta</taxon>
        <taxon>Spermatophyta</taxon>
        <taxon>Magnoliopsida</taxon>
        <taxon>eudicotyledons</taxon>
        <taxon>Gunneridae</taxon>
        <taxon>Pentapetalae</taxon>
        <taxon>asterids</taxon>
        <taxon>campanulids</taxon>
        <taxon>Asterales</taxon>
        <taxon>Asteraceae</taxon>
        <taxon>Asteroideae</taxon>
        <taxon>Heliantheae alliance</taxon>
        <taxon>Eupatorieae</taxon>
        <taxon>Mikania</taxon>
    </lineage>
</organism>
<dbReference type="Pfam" id="PF13181">
    <property type="entry name" value="TPR_8"/>
    <property type="match status" value="1"/>
</dbReference>
<sequence>MLHTEPSFSVYAEEQGLIKIEELDLKIKDGSDEFSFAENLSGFENLGVVGKEDEEGVEPVSVNNGEMKFDGSGDFEDDWKKMVDQDPQNPVFLKNYAHLLQSNGDLNRAEEYYFRATQADPKDGETLVQYAKLVWELHHDQDRALAYFEAAVLAAPQDSHIHAAYASFMWEIDEDDNKNTTATPIEESVEIDEQCCDPLVLRNHARFLQQTKRDLEGAEEYYLRALHADPGDGEVVSQCAQLAWELHRDKDKASSYFAQALKAADPTDSHVLAAHAKFLWEADDEDQHLEKP</sequence>
<feature type="repeat" description="TPR" evidence="1">
    <location>
        <begin position="90"/>
        <end position="123"/>
    </location>
</feature>
<dbReference type="Gene3D" id="1.25.40.10">
    <property type="entry name" value="Tetratricopeptide repeat domain"/>
    <property type="match status" value="2"/>
</dbReference>
<dbReference type="PANTHER" id="PTHR26312:SF225">
    <property type="entry name" value="TPR REPEAT PROTEIN"/>
    <property type="match status" value="1"/>
</dbReference>
<dbReference type="InterPro" id="IPR011990">
    <property type="entry name" value="TPR-like_helical_dom_sf"/>
</dbReference>
<protein>
    <submittedName>
        <fullName evidence="2">Uncharacterized protein</fullName>
    </submittedName>
</protein>
<dbReference type="PROSITE" id="PS50005">
    <property type="entry name" value="TPR"/>
    <property type="match status" value="1"/>
</dbReference>
<comment type="caution">
    <text evidence="2">The sequence shown here is derived from an EMBL/GenBank/DDBJ whole genome shotgun (WGS) entry which is preliminary data.</text>
</comment>
<dbReference type="EMBL" id="SZYD01000007">
    <property type="protein sequence ID" value="KAD5803624.1"/>
    <property type="molecule type" value="Genomic_DNA"/>
</dbReference>
<keyword evidence="3" id="KW-1185">Reference proteome</keyword>
<accession>A0A5N6P2Z4</accession>
<dbReference type="AlphaFoldDB" id="A0A5N6P2Z4"/>
<dbReference type="OrthoDB" id="1919713at2759"/>
<proteinExistence type="predicted"/>